<dbReference type="AlphaFoldDB" id="A0A1M5N4J0"/>
<keyword evidence="3" id="KW-1185">Reference proteome</keyword>
<dbReference type="PANTHER" id="PTHR42760">
    <property type="entry name" value="SHORT-CHAIN DEHYDROGENASES/REDUCTASES FAMILY MEMBER"/>
    <property type="match status" value="1"/>
</dbReference>
<dbReference type="SUPFAM" id="SSF51735">
    <property type="entry name" value="NAD(P)-binding Rossmann-fold domains"/>
    <property type="match status" value="1"/>
</dbReference>
<dbReference type="FunFam" id="3.40.50.720:FF:000084">
    <property type="entry name" value="Short-chain dehydrogenase reductase"/>
    <property type="match status" value="1"/>
</dbReference>
<evidence type="ECO:0000313" key="2">
    <source>
        <dbReference type="EMBL" id="SHG84367.1"/>
    </source>
</evidence>
<dbReference type="Pfam" id="PF13561">
    <property type="entry name" value="adh_short_C2"/>
    <property type="match status" value="1"/>
</dbReference>
<sequence>MTKDKTLAGKTVIITGADSGIGQAIADELSKKGASILINYFQDEAGAKKTLKLVTDNGSKGLIFQADISDYNQVKVMYEAACLKLGVPYILINNAGVDASGITLDKMDVEVFDLAIRTNLYGVFYNCKEFIRLRKKEKGNGKIVNITSVHEDLPRAGASEYCASKGAIRNITRCLSLELAEFNINVNNLAPGMVLTPMNQKAMDDPELLKKQVQSIPLKRAAEPWEIAKLAAYLVSDDAAYATGKTFTLDGGLTQNLGQGA</sequence>
<dbReference type="PRINTS" id="PR00081">
    <property type="entry name" value="GDHRDH"/>
</dbReference>
<dbReference type="GO" id="GO:0016616">
    <property type="term" value="F:oxidoreductase activity, acting on the CH-OH group of donors, NAD or NADP as acceptor"/>
    <property type="evidence" value="ECO:0007669"/>
    <property type="project" value="TreeGrafter"/>
</dbReference>
<dbReference type="RefSeq" id="WP_073020629.1">
    <property type="nucleotide sequence ID" value="NZ_FQWF01000010.1"/>
</dbReference>
<organism evidence="2 3">
    <name type="scientific">Flavobacterium micromati</name>
    <dbReference type="NCBI Taxonomy" id="229205"/>
    <lineage>
        <taxon>Bacteria</taxon>
        <taxon>Pseudomonadati</taxon>
        <taxon>Bacteroidota</taxon>
        <taxon>Flavobacteriia</taxon>
        <taxon>Flavobacteriales</taxon>
        <taxon>Flavobacteriaceae</taxon>
        <taxon>Flavobacterium</taxon>
    </lineage>
</organism>
<gene>
    <name evidence="2" type="ORF">SAMN05444372_110147</name>
</gene>
<dbReference type="STRING" id="229205.SAMN05444372_110147"/>
<accession>A0A1M5N4J0</accession>
<name>A0A1M5N4J0_9FLAO</name>
<dbReference type="InterPro" id="IPR036291">
    <property type="entry name" value="NAD(P)-bd_dom_sf"/>
</dbReference>
<reference evidence="3" key="1">
    <citation type="submission" date="2016-11" db="EMBL/GenBank/DDBJ databases">
        <authorList>
            <person name="Varghese N."/>
            <person name="Submissions S."/>
        </authorList>
    </citation>
    <scope>NUCLEOTIDE SEQUENCE [LARGE SCALE GENOMIC DNA]</scope>
    <source>
        <strain evidence="3">DSM 17659</strain>
    </source>
</reference>
<dbReference type="Gene3D" id="3.40.50.720">
    <property type="entry name" value="NAD(P)-binding Rossmann-like Domain"/>
    <property type="match status" value="1"/>
</dbReference>
<dbReference type="PRINTS" id="PR00080">
    <property type="entry name" value="SDRFAMILY"/>
</dbReference>
<dbReference type="PROSITE" id="PS00061">
    <property type="entry name" value="ADH_SHORT"/>
    <property type="match status" value="1"/>
</dbReference>
<dbReference type="InterPro" id="IPR020904">
    <property type="entry name" value="Sc_DH/Rdtase_CS"/>
</dbReference>
<dbReference type="OrthoDB" id="9788235at2"/>
<dbReference type="EMBL" id="FQWF01000010">
    <property type="protein sequence ID" value="SHG84367.1"/>
    <property type="molecule type" value="Genomic_DNA"/>
</dbReference>
<proteinExistence type="inferred from homology"/>
<dbReference type="Proteomes" id="UP000184020">
    <property type="component" value="Unassembled WGS sequence"/>
</dbReference>
<dbReference type="InterPro" id="IPR002347">
    <property type="entry name" value="SDR_fam"/>
</dbReference>
<comment type="similarity">
    <text evidence="1">Belongs to the short-chain dehydrogenases/reductases (SDR) family.</text>
</comment>
<protein>
    <submittedName>
        <fullName evidence="2">Glucose 1-dehydrogenase</fullName>
    </submittedName>
</protein>
<evidence type="ECO:0000313" key="3">
    <source>
        <dbReference type="Proteomes" id="UP000184020"/>
    </source>
</evidence>
<evidence type="ECO:0000256" key="1">
    <source>
        <dbReference type="ARBA" id="ARBA00006484"/>
    </source>
</evidence>